<dbReference type="EMBL" id="WTYD01000001">
    <property type="protein sequence ID" value="MXO53634.1"/>
    <property type="molecule type" value="Genomic_DNA"/>
</dbReference>
<gene>
    <name evidence="1" type="ORF">GRI47_06370</name>
</gene>
<sequence length="66" mass="7406">MKPRWSQKRAREVVAQGRSIRREMARAGTLAHHQSEALLHRPLVLPEGADPELGRLFGIAPKGDVR</sequence>
<dbReference type="AlphaFoldDB" id="A0A844Y641"/>
<name>A0A844Y641_9SPHN</name>
<dbReference type="Proteomes" id="UP000430272">
    <property type="component" value="Unassembled WGS sequence"/>
</dbReference>
<proteinExistence type="predicted"/>
<evidence type="ECO:0000313" key="1">
    <source>
        <dbReference type="EMBL" id="MXO53634.1"/>
    </source>
</evidence>
<reference evidence="1 2" key="1">
    <citation type="submission" date="2019-12" db="EMBL/GenBank/DDBJ databases">
        <title>Genomic-based taxomic classification of the family Erythrobacteraceae.</title>
        <authorList>
            <person name="Xu L."/>
        </authorList>
    </citation>
    <scope>NUCLEOTIDE SEQUENCE [LARGE SCALE GENOMIC DNA]</scope>
    <source>
        <strain evidence="1 2">JCM 17468</strain>
    </source>
</reference>
<organism evidence="1 2">
    <name type="scientific">Qipengyuania pelagi</name>
    <dbReference type="NCBI Taxonomy" id="994320"/>
    <lineage>
        <taxon>Bacteria</taxon>
        <taxon>Pseudomonadati</taxon>
        <taxon>Pseudomonadota</taxon>
        <taxon>Alphaproteobacteria</taxon>
        <taxon>Sphingomonadales</taxon>
        <taxon>Erythrobacteraceae</taxon>
        <taxon>Qipengyuania</taxon>
    </lineage>
</organism>
<protein>
    <submittedName>
        <fullName evidence="1">Uncharacterized protein</fullName>
    </submittedName>
</protein>
<dbReference type="RefSeq" id="WP_160660465.1">
    <property type="nucleotide sequence ID" value="NZ_BAABDV010000001.1"/>
</dbReference>
<accession>A0A844Y641</accession>
<keyword evidence="2" id="KW-1185">Reference proteome</keyword>
<comment type="caution">
    <text evidence="1">The sequence shown here is derived from an EMBL/GenBank/DDBJ whole genome shotgun (WGS) entry which is preliminary data.</text>
</comment>
<evidence type="ECO:0000313" key="2">
    <source>
        <dbReference type="Proteomes" id="UP000430272"/>
    </source>
</evidence>